<proteinExistence type="predicted"/>
<reference evidence="2" key="2">
    <citation type="submission" date="2022-08" db="UniProtKB">
        <authorList>
            <consortium name="EnsemblMetazoa"/>
        </authorList>
    </citation>
    <scope>IDENTIFICATION</scope>
    <source>
        <strain evidence="2">STECLA/ALBI9_A</strain>
    </source>
</reference>
<dbReference type="VEuPathDB" id="VectorBase:AALB002819"/>
<evidence type="ECO:0000313" key="2">
    <source>
        <dbReference type="EnsemblMetazoa" id="AALB002819-PA"/>
    </source>
</evidence>
<protein>
    <submittedName>
        <fullName evidence="2">Uncharacterized protein</fullName>
    </submittedName>
</protein>
<dbReference type="Proteomes" id="UP000069272">
    <property type="component" value="Chromosome 2R"/>
</dbReference>
<sequence>MCLVEDATSQPPQAVPEIITADHSQQQSSFVQRLRYWALNTNQTHDAVNGLLAVLRSGPAPVHLLARTTRTLLKTSRTATLRIYTVPGSTFWYRGIKKSLSHVLRKLQGPTTISLNVNIDGMLVFRSSATQFWPMLNVNKHSREAKDSPASNSDFLRPNKTSQSVLAGY</sequence>
<dbReference type="AlphaFoldDB" id="A0A182F8J5"/>
<reference evidence="2 3" key="1">
    <citation type="journal article" date="2017" name="G3 (Bethesda)">
        <title>The Physical Genome Mapping of Anopheles albimanus Corrected Scaffold Misassemblies and Identified Interarm Rearrangements in Genus Anopheles.</title>
        <authorList>
            <person name="Artemov G.N."/>
            <person name="Peery A.N."/>
            <person name="Jiang X."/>
            <person name="Tu Z."/>
            <person name="Stegniy V.N."/>
            <person name="Sharakhova M.V."/>
            <person name="Sharakhov I.V."/>
        </authorList>
    </citation>
    <scope>NUCLEOTIDE SEQUENCE [LARGE SCALE GENOMIC DNA]</scope>
    <source>
        <strain evidence="2 3">ALBI9_A</strain>
    </source>
</reference>
<name>A0A182F8J5_ANOAL</name>
<dbReference type="STRING" id="7167.A0A182F8J5"/>
<organism evidence="2 3">
    <name type="scientific">Anopheles albimanus</name>
    <name type="common">New world malaria mosquito</name>
    <dbReference type="NCBI Taxonomy" id="7167"/>
    <lineage>
        <taxon>Eukaryota</taxon>
        <taxon>Metazoa</taxon>
        <taxon>Ecdysozoa</taxon>
        <taxon>Arthropoda</taxon>
        <taxon>Hexapoda</taxon>
        <taxon>Insecta</taxon>
        <taxon>Pterygota</taxon>
        <taxon>Neoptera</taxon>
        <taxon>Endopterygota</taxon>
        <taxon>Diptera</taxon>
        <taxon>Nematocera</taxon>
        <taxon>Culicoidea</taxon>
        <taxon>Culicidae</taxon>
        <taxon>Anophelinae</taxon>
        <taxon>Anopheles</taxon>
    </lineage>
</organism>
<feature type="region of interest" description="Disordered" evidence="1">
    <location>
        <begin position="143"/>
        <end position="169"/>
    </location>
</feature>
<feature type="compositionally biased region" description="Polar residues" evidence="1">
    <location>
        <begin position="149"/>
        <end position="169"/>
    </location>
</feature>
<keyword evidence="3" id="KW-1185">Reference proteome</keyword>
<accession>A0A182F8J5</accession>
<evidence type="ECO:0000256" key="1">
    <source>
        <dbReference type="SAM" id="MobiDB-lite"/>
    </source>
</evidence>
<evidence type="ECO:0000313" key="3">
    <source>
        <dbReference type="Proteomes" id="UP000069272"/>
    </source>
</evidence>
<dbReference type="EnsemblMetazoa" id="AALB002819-RA">
    <property type="protein sequence ID" value="AALB002819-PA"/>
    <property type="gene ID" value="AALB002819"/>
</dbReference>